<dbReference type="PROSITE" id="PS50987">
    <property type="entry name" value="HTH_ARSR_2"/>
    <property type="match status" value="1"/>
</dbReference>
<dbReference type="InterPro" id="IPR036390">
    <property type="entry name" value="WH_DNA-bd_sf"/>
</dbReference>
<feature type="domain" description="HTH arsR-type" evidence="4">
    <location>
        <begin position="1"/>
        <end position="79"/>
    </location>
</feature>
<comment type="caution">
    <text evidence="5">The sequence shown here is derived from an EMBL/GenBank/DDBJ whole genome shotgun (WGS) entry which is preliminary data.</text>
</comment>
<dbReference type="PRINTS" id="PR00778">
    <property type="entry name" value="HTHARSR"/>
</dbReference>
<dbReference type="Proteomes" id="UP000176492">
    <property type="component" value="Unassembled WGS sequence"/>
</dbReference>
<evidence type="ECO:0000256" key="3">
    <source>
        <dbReference type="ARBA" id="ARBA00023163"/>
    </source>
</evidence>
<dbReference type="GO" id="GO:0003677">
    <property type="term" value="F:DNA binding"/>
    <property type="evidence" value="ECO:0007669"/>
    <property type="project" value="UniProtKB-KW"/>
</dbReference>
<proteinExistence type="predicted"/>
<dbReference type="InterPro" id="IPR036388">
    <property type="entry name" value="WH-like_DNA-bd_sf"/>
</dbReference>
<dbReference type="AlphaFoldDB" id="A0A1F4WGC8"/>
<accession>A0A1F4WGC8</accession>
<evidence type="ECO:0000313" key="5">
    <source>
        <dbReference type="EMBL" id="OGC68388.1"/>
    </source>
</evidence>
<evidence type="ECO:0000256" key="2">
    <source>
        <dbReference type="ARBA" id="ARBA00023125"/>
    </source>
</evidence>
<sequence length="79" mass="9008">MKVLANNRRLAILHYLKQTHEAAVWDIAGEIRLSFKATSKHLGILYAAGIVEKEQRNVMMYYTLAHSLHPVTKFAITTL</sequence>
<evidence type="ECO:0000313" key="6">
    <source>
        <dbReference type="Proteomes" id="UP000176492"/>
    </source>
</evidence>
<keyword evidence="3" id="KW-0804">Transcription</keyword>
<protein>
    <recommendedName>
        <fullName evidence="4">HTH arsR-type domain-containing protein</fullName>
    </recommendedName>
</protein>
<keyword evidence="1" id="KW-0805">Transcription regulation</keyword>
<gene>
    <name evidence="5" type="ORF">A3J33_02130</name>
</gene>
<dbReference type="NCBIfam" id="NF033788">
    <property type="entry name" value="HTH_metalloreg"/>
    <property type="match status" value="1"/>
</dbReference>
<dbReference type="Gene3D" id="1.10.10.10">
    <property type="entry name" value="Winged helix-like DNA-binding domain superfamily/Winged helix DNA-binding domain"/>
    <property type="match status" value="1"/>
</dbReference>
<dbReference type="SMART" id="SM00418">
    <property type="entry name" value="HTH_ARSR"/>
    <property type="match status" value="1"/>
</dbReference>
<keyword evidence="2" id="KW-0238">DNA-binding</keyword>
<dbReference type="PANTHER" id="PTHR33154">
    <property type="entry name" value="TRANSCRIPTIONAL REGULATOR, ARSR FAMILY"/>
    <property type="match status" value="1"/>
</dbReference>
<dbReference type="SUPFAM" id="SSF46785">
    <property type="entry name" value="Winged helix' DNA-binding domain"/>
    <property type="match status" value="1"/>
</dbReference>
<dbReference type="GO" id="GO:0003700">
    <property type="term" value="F:DNA-binding transcription factor activity"/>
    <property type="evidence" value="ECO:0007669"/>
    <property type="project" value="InterPro"/>
</dbReference>
<reference evidence="5 6" key="1">
    <citation type="journal article" date="2016" name="Nat. Commun.">
        <title>Thousands of microbial genomes shed light on interconnected biogeochemical processes in an aquifer system.</title>
        <authorList>
            <person name="Anantharaman K."/>
            <person name="Brown C.T."/>
            <person name="Hug L.A."/>
            <person name="Sharon I."/>
            <person name="Castelle C.J."/>
            <person name="Probst A.J."/>
            <person name="Thomas B.C."/>
            <person name="Singh A."/>
            <person name="Wilkins M.J."/>
            <person name="Karaoz U."/>
            <person name="Brodie E.L."/>
            <person name="Williams K.H."/>
            <person name="Hubbard S.S."/>
            <person name="Banfield J.F."/>
        </authorList>
    </citation>
    <scope>NUCLEOTIDE SEQUENCE [LARGE SCALE GENOMIC DNA]</scope>
</reference>
<evidence type="ECO:0000259" key="4">
    <source>
        <dbReference type="PROSITE" id="PS50987"/>
    </source>
</evidence>
<dbReference type="CDD" id="cd00090">
    <property type="entry name" value="HTH_ARSR"/>
    <property type="match status" value="1"/>
</dbReference>
<evidence type="ECO:0000256" key="1">
    <source>
        <dbReference type="ARBA" id="ARBA00023015"/>
    </source>
</evidence>
<dbReference type="InterPro" id="IPR051081">
    <property type="entry name" value="HTH_MetalResp_TranReg"/>
</dbReference>
<dbReference type="InterPro" id="IPR001845">
    <property type="entry name" value="HTH_ArsR_DNA-bd_dom"/>
</dbReference>
<organism evidence="5 6">
    <name type="scientific">candidate division WWE3 bacterium RIFCSPLOWO2_02_FULL_53_10</name>
    <dbReference type="NCBI Taxonomy" id="1802629"/>
    <lineage>
        <taxon>Bacteria</taxon>
        <taxon>Katanobacteria</taxon>
    </lineage>
</organism>
<dbReference type="Pfam" id="PF01022">
    <property type="entry name" value="HTH_5"/>
    <property type="match status" value="1"/>
</dbReference>
<dbReference type="EMBL" id="MEVM01000080">
    <property type="protein sequence ID" value="OGC68388.1"/>
    <property type="molecule type" value="Genomic_DNA"/>
</dbReference>
<dbReference type="InterPro" id="IPR011991">
    <property type="entry name" value="ArsR-like_HTH"/>
</dbReference>
<dbReference type="PANTHER" id="PTHR33154:SF18">
    <property type="entry name" value="ARSENICAL RESISTANCE OPERON REPRESSOR"/>
    <property type="match status" value="1"/>
</dbReference>
<name>A0A1F4WGC8_UNCKA</name>